<dbReference type="AlphaFoldDB" id="A0A4Y2I666"/>
<protein>
    <submittedName>
        <fullName evidence="1">Uncharacterized protein</fullName>
    </submittedName>
</protein>
<evidence type="ECO:0000313" key="1">
    <source>
        <dbReference type="EMBL" id="GBM73231.1"/>
    </source>
</evidence>
<comment type="caution">
    <text evidence="1">The sequence shown here is derived from an EMBL/GenBank/DDBJ whole genome shotgun (WGS) entry which is preliminary data.</text>
</comment>
<gene>
    <name evidence="1" type="ORF">AVEN_84501_1</name>
</gene>
<reference evidence="1 2" key="1">
    <citation type="journal article" date="2019" name="Sci. Rep.">
        <title>Orb-weaving spider Araneus ventricosus genome elucidates the spidroin gene catalogue.</title>
        <authorList>
            <person name="Kono N."/>
            <person name="Nakamura H."/>
            <person name="Ohtoshi R."/>
            <person name="Moran D.A.P."/>
            <person name="Shinohara A."/>
            <person name="Yoshida Y."/>
            <person name="Fujiwara M."/>
            <person name="Mori M."/>
            <person name="Tomita M."/>
            <person name="Arakawa K."/>
        </authorList>
    </citation>
    <scope>NUCLEOTIDE SEQUENCE [LARGE SCALE GENOMIC DNA]</scope>
</reference>
<dbReference type="Proteomes" id="UP000499080">
    <property type="component" value="Unassembled WGS sequence"/>
</dbReference>
<accession>A0A4Y2I666</accession>
<keyword evidence="2" id="KW-1185">Reference proteome</keyword>
<sequence length="104" mass="11577">SVQTFLKDCLANQPDALYESVLRTVTKAGVESFEDLKYLDPEKDFLGILKPIQARKLKAKIDEAFSSEINTTKPEESNRSLLESPRIGIPTGKLCASDQPKFGF</sequence>
<name>A0A4Y2I666_ARAVE</name>
<evidence type="ECO:0000313" key="2">
    <source>
        <dbReference type="Proteomes" id="UP000499080"/>
    </source>
</evidence>
<feature type="non-terminal residue" evidence="1">
    <location>
        <position position="1"/>
    </location>
</feature>
<proteinExistence type="predicted"/>
<dbReference type="EMBL" id="BGPR01105483">
    <property type="protein sequence ID" value="GBM73231.1"/>
    <property type="molecule type" value="Genomic_DNA"/>
</dbReference>
<organism evidence="1 2">
    <name type="scientific">Araneus ventricosus</name>
    <name type="common">Orbweaver spider</name>
    <name type="synonym">Epeira ventricosa</name>
    <dbReference type="NCBI Taxonomy" id="182803"/>
    <lineage>
        <taxon>Eukaryota</taxon>
        <taxon>Metazoa</taxon>
        <taxon>Ecdysozoa</taxon>
        <taxon>Arthropoda</taxon>
        <taxon>Chelicerata</taxon>
        <taxon>Arachnida</taxon>
        <taxon>Araneae</taxon>
        <taxon>Araneomorphae</taxon>
        <taxon>Entelegynae</taxon>
        <taxon>Araneoidea</taxon>
        <taxon>Araneidae</taxon>
        <taxon>Araneus</taxon>
    </lineage>
</organism>